<comment type="subcellular location">
    <subcellularLocation>
        <location evidence="1">Nucleus</location>
    </subcellularLocation>
</comment>
<dbReference type="InterPro" id="IPR036388">
    <property type="entry name" value="WH-like_DNA-bd_sf"/>
</dbReference>
<sequence length="311" mass="35588">MTNIATLNQQDIYYNINFRSSEDQLQRARAIRSRQMPGTTIGKNERIFVDHTYTDYGNEKPTVNEVQTLVNIRSRESFLSHRGTLFPLRLYGVLDMAAVTGIDSIISWQPHGRAFKIHDKKRFEKEVLLPILNMKSMGSFIKQMSLYGFRRLTMGSGADAGSYYHELFLSGRDFLVCRIKREPLKGRGRRAAATPDKEPDFYKMPYCLCLQSDRIFQDSADPLDNLMEDFLQDCDGCDEFGFASPNVHWCEPSAPVTPSASSFEGIDDVDRFTFEGIPFFPLEDEQENAENAEREEFEAHRLLVSGDIMAL</sequence>
<dbReference type="FunFam" id="1.10.10.10:FF:000479">
    <property type="entry name" value="Predicted protein"/>
    <property type="match status" value="1"/>
</dbReference>
<gene>
    <name evidence="6" type="ORF">LDAN0321_LOCUS16384</name>
</gene>
<protein>
    <recommendedName>
        <fullName evidence="5">HSF-type DNA-binding domain-containing protein</fullName>
    </recommendedName>
</protein>
<organism evidence="6">
    <name type="scientific">Leptocylindrus danicus</name>
    <dbReference type="NCBI Taxonomy" id="163516"/>
    <lineage>
        <taxon>Eukaryota</taxon>
        <taxon>Sar</taxon>
        <taxon>Stramenopiles</taxon>
        <taxon>Ochrophyta</taxon>
        <taxon>Bacillariophyta</taxon>
        <taxon>Coscinodiscophyceae</taxon>
        <taxon>Chaetocerotophycidae</taxon>
        <taxon>Leptocylindrales</taxon>
        <taxon>Leptocylindraceae</taxon>
        <taxon>Leptocylindrus</taxon>
    </lineage>
</organism>
<reference evidence="6" key="1">
    <citation type="submission" date="2021-01" db="EMBL/GenBank/DDBJ databases">
        <authorList>
            <person name="Corre E."/>
            <person name="Pelletier E."/>
            <person name="Niang G."/>
            <person name="Scheremetjew M."/>
            <person name="Finn R."/>
            <person name="Kale V."/>
            <person name="Holt S."/>
            <person name="Cochrane G."/>
            <person name="Meng A."/>
            <person name="Brown T."/>
            <person name="Cohen L."/>
        </authorList>
    </citation>
    <scope>NUCLEOTIDE SEQUENCE</scope>
    <source>
        <strain evidence="6">B650</strain>
    </source>
</reference>
<evidence type="ECO:0000256" key="2">
    <source>
        <dbReference type="ARBA" id="ARBA00023125"/>
    </source>
</evidence>
<dbReference type="Pfam" id="PF00447">
    <property type="entry name" value="HSF_DNA-bind"/>
    <property type="match status" value="1"/>
</dbReference>
<evidence type="ECO:0000256" key="3">
    <source>
        <dbReference type="ARBA" id="ARBA00023242"/>
    </source>
</evidence>
<evidence type="ECO:0000256" key="1">
    <source>
        <dbReference type="ARBA" id="ARBA00004123"/>
    </source>
</evidence>
<dbReference type="AlphaFoldDB" id="A0A7S2LBM7"/>
<dbReference type="PANTHER" id="PTHR10015:SF206">
    <property type="entry name" value="HSF-TYPE DNA-BINDING DOMAIN-CONTAINING PROTEIN"/>
    <property type="match status" value="1"/>
</dbReference>
<keyword evidence="2" id="KW-0238">DNA-binding</keyword>
<dbReference type="InterPro" id="IPR000232">
    <property type="entry name" value="HSF_DNA-bd"/>
</dbReference>
<dbReference type="InterPro" id="IPR036390">
    <property type="entry name" value="WH_DNA-bd_sf"/>
</dbReference>
<dbReference type="PANTHER" id="PTHR10015">
    <property type="entry name" value="HEAT SHOCK TRANSCRIPTION FACTOR"/>
    <property type="match status" value="1"/>
</dbReference>
<proteinExistence type="inferred from homology"/>
<keyword evidence="3" id="KW-0539">Nucleus</keyword>
<comment type="similarity">
    <text evidence="4">Belongs to the HSF family.</text>
</comment>
<name>A0A7S2LBM7_9STRA</name>
<dbReference type="SMART" id="SM00415">
    <property type="entry name" value="HSF"/>
    <property type="match status" value="1"/>
</dbReference>
<dbReference type="GO" id="GO:0003700">
    <property type="term" value="F:DNA-binding transcription factor activity"/>
    <property type="evidence" value="ECO:0007669"/>
    <property type="project" value="InterPro"/>
</dbReference>
<dbReference type="Gene3D" id="1.10.10.10">
    <property type="entry name" value="Winged helix-like DNA-binding domain superfamily/Winged helix DNA-binding domain"/>
    <property type="match status" value="1"/>
</dbReference>
<evidence type="ECO:0000259" key="5">
    <source>
        <dbReference type="SMART" id="SM00415"/>
    </source>
</evidence>
<evidence type="ECO:0000313" key="6">
    <source>
        <dbReference type="EMBL" id="CAD9600094.1"/>
    </source>
</evidence>
<evidence type="ECO:0000256" key="4">
    <source>
        <dbReference type="RuleBase" id="RU004020"/>
    </source>
</evidence>
<feature type="domain" description="HSF-type DNA-binding" evidence="5">
    <location>
        <begin position="90"/>
        <end position="182"/>
    </location>
</feature>
<dbReference type="GO" id="GO:0005634">
    <property type="term" value="C:nucleus"/>
    <property type="evidence" value="ECO:0007669"/>
    <property type="project" value="UniProtKB-SubCell"/>
</dbReference>
<dbReference type="EMBL" id="HBGY01026476">
    <property type="protein sequence ID" value="CAD9600094.1"/>
    <property type="molecule type" value="Transcribed_RNA"/>
</dbReference>
<accession>A0A7S2LBM7</accession>
<dbReference type="GO" id="GO:0043565">
    <property type="term" value="F:sequence-specific DNA binding"/>
    <property type="evidence" value="ECO:0007669"/>
    <property type="project" value="InterPro"/>
</dbReference>
<dbReference type="SUPFAM" id="SSF46785">
    <property type="entry name" value="Winged helix' DNA-binding domain"/>
    <property type="match status" value="1"/>
</dbReference>